<feature type="region of interest" description="Disordered" evidence="10">
    <location>
        <begin position="203"/>
        <end position="224"/>
    </location>
</feature>
<feature type="binding site" evidence="9">
    <location>
        <position position="16"/>
    </location>
    <ligand>
        <name>Zn(2+)</name>
        <dbReference type="ChEBI" id="CHEBI:29105"/>
    </ligand>
</feature>
<reference evidence="12 13" key="2">
    <citation type="submission" date="2018-11" db="EMBL/GenBank/DDBJ databases">
        <authorList>
            <consortium name="Pathogen Informatics"/>
        </authorList>
    </citation>
    <scope>NUCLEOTIDE SEQUENCE [LARGE SCALE GENOMIC DNA]</scope>
</reference>
<evidence type="ECO:0000259" key="11">
    <source>
        <dbReference type="PROSITE" id="PS51865"/>
    </source>
</evidence>
<evidence type="ECO:0000256" key="7">
    <source>
        <dbReference type="ARBA" id="ARBA00023136"/>
    </source>
</evidence>
<evidence type="ECO:0000256" key="2">
    <source>
        <dbReference type="ARBA" id="ARBA00007144"/>
    </source>
</evidence>
<keyword evidence="13" id="KW-1185">Reference proteome</keyword>
<proteinExistence type="inferred from homology"/>
<accession>A0A0R3VXD9</accession>
<evidence type="ECO:0000313" key="12">
    <source>
        <dbReference type="EMBL" id="VDK24297.1"/>
    </source>
</evidence>
<evidence type="ECO:0000256" key="3">
    <source>
        <dbReference type="ARBA" id="ARBA00022553"/>
    </source>
</evidence>
<evidence type="ECO:0000256" key="8">
    <source>
        <dbReference type="ARBA" id="ARBA00023288"/>
    </source>
</evidence>
<reference evidence="14" key="1">
    <citation type="submission" date="2017-02" db="UniProtKB">
        <authorList>
            <consortium name="WormBaseParasite"/>
        </authorList>
    </citation>
    <scope>IDENTIFICATION</scope>
</reference>
<dbReference type="InterPro" id="IPR036034">
    <property type="entry name" value="PDZ_sf"/>
</dbReference>
<evidence type="ECO:0000256" key="5">
    <source>
        <dbReference type="ARBA" id="ARBA00022737"/>
    </source>
</evidence>
<keyword evidence="6" id="KW-0333">Golgi apparatus</keyword>
<evidence type="ECO:0000256" key="1">
    <source>
        <dbReference type="ARBA" id="ARBA00004394"/>
    </source>
</evidence>
<dbReference type="PANTHER" id="PTHR12893:SF0">
    <property type="entry name" value="GRASP65"/>
    <property type="match status" value="1"/>
</dbReference>
<dbReference type="WBParaSite" id="TASK_0000208301-mRNA-1">
    <property type="protein sequence ID" value="TASK_0000208301-mRNA-1"/>
    <property type="gene ID" value="TASK_0000208301"/>
</dbReference>
<dbReference type="PANTHER" id="PTHR12893">
    <property type="entry name" value="GOLGI REASSEMBLY STACKING PROTEIN GRASP"/>
    <property type="match status" value="1"/>
</dbReference>
<dbReference type="SUPFAM" id="SSF50156">
    <property type="entry name" value="PDZ domain-like"/>
    <property type="match status" value="2"/>
</dbReference>
<dbReference type="Gene3D" id="2.30.42.10">
    <property type="match status" value="2"/>
</dbReference>
<evidence type="ECO:0000256" key="6">
    <source>
        <dbReference type="ARBA" id="ARBA00023034"/>
    </source>
</evidence>
<dbReference type="GO" id="GO:0007030">
    <property type="term" value="P:Golgi organization"/>
    <property type="evidence" value="ECO:0007669"/>
    <property type="project" value="TreeGrafter"/>
</dbReference>
<gene>
    <name evidence="12" type="ORF">TASK_LOCUS2084</name>
</gene>
<feature type="compositionally biased region" description="Low complexity" evidence="10">
    <location>
        <begin position="204"/>
        <end position="224"/>
    </location>
</feature>
<dbReference type="Pfam" id="PF04495">
    <property type="entry name" value="GRASP55_65"/>
    <property type="match status" value="1"/>
</dbReference>
<sequence>MGSAPSSLDSSTAGYHILKVQDGSPGQKAGLEAFFDFIVSVGDIRLQQDNESIKDVLAKYKDMPMRLEVYSSKTQEFREVTLVPSSDWGGQGLLGLSIRYCSFKGANENVWHVLEVSPGSPAAMAGLQPFSDYIIGTDALLSDDFFSVVEAHNGQPLRLYVYNSTTDQCREVTLIPNLSWGGDGMLGCEIGFGYLHRIPPPPSSESEVPCVHPPSGATAAPGGSSSSIVPLYFQPTDLTNRLPPHPPPAYPSLESIGGVALAPPAPLPSNLFEGINFTPPSTPPALALPSADQHEVSVESLPPVSTISPPMSVEAQQQMAPPPPPLQAPPTSMFTPSSHPPMPLQMPSAAPAPASAFSVPLIPTTNIAPPGMPPISVQMPLTDLCT</sequence>
<feature type="domain" description="PDZ GRASP-type" evidence="11">
    <location>
        <begin position="13"/>
        <end position="103"/>
    </location>
</feature>
<comment type="similarity">
    <text evidence="2">Belongs to the GORASP family.</text>
</comment>
<evidence type="ECO:0000313" key="14">
    <source>
        <dbReference type="WBParaSite" id="TASK_0000208301-mRNA-1"/>
    </source>
</evidence>
<dbReference type="AlphaFoldDB" id="A0A0R3VXD9"/>
<dbReference type="OrthoDB" id="3318at2759"/>
<dbReference type="PROSITE" id="PS51865">
    <property type="entry name" value="PDZ_GRASP"/>
    <property type="match status" value="2"/>
</dbReference>
<organism evidence="14">
    <name type="scientific">Taenia asiatica</name>
    <name type="common">Asian tapeworm</name>
    <dbReference type="NCBI Taxonomy" id="60517"/>
    <lineage>
        <taxon>Eukaryota</taxon>
        <taxon>Metazoa</taxon>
        <taxon>Spiralia</taxon>
        <taxon>Lophotrochozoa</taxon>
        <taxon>Platyhelminthes</taxon>
        <taxon>Cestoda</taxon>
        <taxon>Eucestoda</taxon>
        <taxon>Cyclophyllidea</taxon>
        <taxon>Taeniidae</taxon>
        <taxon>Taenia</taxon>
    </lineage>
</organism>
<feature type="domain" description="PDZ GRASP-type" evidence="11">
    <location>
        <begin position="109"/>
        <end position="195"/>
    </location>
</feature>
<keyword evidence="3" id="KW-0597">Phosphoprotein</keyword>
<keyword evidence="7" id="KW-0472">Membrane</keyword>
<dbReference type="Proteomes" id="UP000282613">
    <property type="component" value="Unassembled WGS sequence"/>
</dbReference>
<name>A0A0R3VXD9_TAEAS</name>
<dbReference type="InterPro" id="IPR024958">
    <property type="entry name" value="GRASP_PDZ"/>
</dbReference>
<keyword evidence="9" id="KW-0479">Metal-binding</keyword>
<keyword evidence="8" id="KW-0449">Lipoprotein</keyword>
<feature type="region of interest" description="Disordered" evidence="10">
    <location>
        <begin position="315"/>
        <end position="340"/>
    </location>
</feature>
<protein>
    <submittedName>
        <fullName evidence="14">GRASP55_65 domain-containing protein</fullName>
    </submittedName>
</protein>
<keyword evidence="4" id="KW-0519">Myristate</keyword>
<keyword evidence="5" id="KW-0677">Repeat</keyword>
<dbReference type="EMBL" id="UYRS01000972">
    <property type="protein sequence ID" value="VDK24297.1"/>
    <property type="molecule type" value="Genomic_DNA"/>
</dbReference>
<evidence type="ECO:0000256" key="9">
    <source>
        <dbReference type="PIRSR" id="PIRSR607583-1"/>
    </source>
</evidence>
<comment type="subcellular location">
    <subcellularLocation>
        <location evidence="1">Golgi apparatus membrane</location>
    </subcellularLocation>
</comment>
<keyword evidence="9" id="KW-0862">Zinc</keyword>
<evidence type="ECO:0000256" key="10">
    <source>
        <dbReference type="SAM" id="MobiDB-lite"/>
    </source>
</evidence>
<dbReference type="FunFam" id="2.30.42.10:FF:000056">
    <property type="entry name" value="Golgi reassembly-stacking protein 2 isoform 1"/>
    <property type="match status" value="1"/>
</dbReference>
<dbReference type="InterPro" id="IPR007583">
    <property type="entry name" value="GRASP55_65"/>
</dbReference>
<evidence type="ECO:0000256" key="4">
    <source>
        <dbReference type="ARBA" id="ARBA00022707"/>
    </source>
</evidence>
<dbReference type="GO" id="GO:0000139">
    <property type="term" value="C:Golgi membrane"/>
    <property type="evidence" value="ECO:0007669"/>
    <property type="project" value="UniProtKB-SubCell"/>
</dbReference>
<dbReference type="FunFam" id="2.30.42.10:FF:000026">
    <property type="entry name" value="Golgi reassembly stacking protein 2"/>
    <property type="match status" value="1"/>
</dbReference>
<feature type="binding site" evidence="9">
    <location>
        <position position="101"/>
    </location>
    <ligand>
        <name>Zn(2+)</name>
        <dbReference type="ChEBI" id="CHEBI:29105"/>
    </ligand>
</feature>
<dbReference type="GO" id="GO:0046872">
    <property type="term" value="F:metal ion binding"/>
    <property type="evidence" value="ECO:0007669"/>
    <property type="project" value="UniProtKB-KW"/>
</dbReference>
<dbReference type="STRING" id="60517.A0A0R3VXD9"/>
<evidence type="ECO:0000313" key="13">
    <source>
        <dbReference type="Proteomes" id="UP000282613"/>
    </source>
</evidence>